<keyword evidence="2" id="KW-0472">Membrane</keyword>
<dbReference type="EMBL" id="FN668661">
    <property type="protein sequence ID" value="CBK23588.2"/>
    <property type="molecule type" value="Genomic_DNA"/>
</dbReference>
<dbReference type="RefSeq" id="XP_012897636.1">
    <property type="nucleotide sequence ID" value="XM_013042182.1"/>
</dbReference>
<accession>D8M5Y9</accession>
<reference evidence="3" key="1">
    <citation type="submission" date="2010-02" db="EMBL/GenBank/DDBJ databases">
        <title>Sequencing and annotation of the Blastocystis hominis genome.</title>
        <authorList>
            <person name="Wincker P."/>
        </authorList>
    </citation>
    <scope>NUCLEOTIDE SEQUENCE</scope>
    <source>
        <strain evidence="3">Singapore isolate B</strain>
    </source>
</reference>
<protein>
    <submittedName>
        <fullName evidence="3">Uncharacterized protein</fullName>
    </submittedName>
</protein>
<organism evidence="3">
    <name type="scientific">Blastocystis hominis</name>
    <dbReference type="NCBI Taxonomy" id="12968"/>
    <lineage>
        <taxon>Eukaryota</taxon>
        <taxon>Sar</taxon>
        <taxon>Stramenopiles</taxon>
        <taxon>Bigyra</taxon>
        <taxon>Opalozoa</taxon>
        <taxon>Opalinata</taxon>
        <taxon>Blastocystidae</taxon>
        <taxon>Blastocystis</taxon>
    </lineage>
</organism>
<evidence type="ECO:0000256" key="1">
    <source>
        <dbReference type="SAM" id="MobiDB-lite"/>
    </source>
</evidence>
<name>D8M5Y9_BLAHO</name>
<keyword evidence="2" id="KW-1133">Transmembrane helix</keyword>
<keyword evidence="4" id="KW-1185">Reference proteome</keyword>
<evidence type="ECO:0000313" key="4">
    <source>
        <dbReference type="Proteomes" id="UP000008312"/>
    </source>
</evidence>
<feature type="region of interest" description="Disordered" evidence="1">
    <location>
        <begin position="56"/>
        <end position="80"/>
    </location>
</feature>
<evidence type="ECO:0000313" key="3">
    <source>
        <dbReference type="EMBL" id="CBK23588.2"/>
    </source>
</evidence>
<keyword evidence="2" id="KW-0812">Transmembrane</keyword>
<gene>
    <name evidence="3" type="ORF">GSBLH_T00003431001</name>
</gene>
<dbReference type="AlphaFoldDB" id="D8M5Y9"/>
<dbReference type="Proteomes" id="UP000008312">
    <property type="component" value="Unassembled WGS sequence"/>
</dbReference>
<feature type="compositionally biased region" description="Acidic residues" evidence="1">
    <location>
        <begin position="62"/>
        <end position="80"/>
    </location>
</feature>
<dbReference type="GeneID" id="24920532"/>
<dbReference type="InParanoid" id="D8M5Y9"/>
<feature type="transmembrane region" description="Helical" evidence="2">
    <location>
        <begin position="20"/>
        <end position="36"/>
    </location>
</feature>
<proteinExistence type="predicted"/>
<evidence type="ECO:0000256" key="2">
    <source>
        <dbReference type="SAM" id="Phobius"/>
    </source>
</evidence>
<sequence length="80" mass="9497">MKKLFEAISRWYARANKATLNVWIFAGAIVGMYTMYEASQGLLHRKVKDRWSAVEYEREHPDEADDDWLDDDDDDDDMKH</sequence>